<organism evidence="2 3">
    <name type="scientific">Candidatus Vogelbacteria bacterium RIFOXYD1_FULL_44_32</name>
    <dbReference type="NCBI Taxonomy" id="1802438"/>
    <lineage>
        <taxon>Bacteria</taxon>
        <taxon>Candidatus Vogeliibacteriota</taxon>
    </lineage>
</organism>
<feature type="transmembrane region" description="Helical" evidence="1">
    <location>
        <begin position="33"/>
        <end position="50"/>
    </location>
</feature>
<reference evidence="2 3" key="1">
    <citation type="journal article" date="2016" name="Nat. Commun.">
        <title>Thousands of microbial genomes shed light on interconnected biogeochemical processes in an aquifer system.</title>
        <authorList>
            <person name="Anantharaman K."/>
            <person name="Brown C.T."/>
            <person name="Hug L.A."/>
            <person name="Sharon I."/>
            <person name="Castelle C.J."/>
            <person name="Probst A.J."/>
            <person name="Thomas B.C."/>
            <person name="Singh A."/>
            <person name="Wilkins M.J."/>
            <person name="Karaoz U."/>
            <person name="Brodie E.L."/>
            <person name="Williams K.H."/>
            <person name="Hubbard S.S."/>
            <person name="Banfield J.F."/>
        </authorList>
    </citation>
    <scope>NUCLEOTIDE SEQUENCE [LARGE SCALE GENOMIC DNA]</scope>
</reference>
<dbReference type="AlphaFoldDB" id="A0A1G2QG23"/>
<evidence type="ECO:0008006" key="4">
    <source>
        <dbReference type="Google" id="ProtNLM"/>
    </source>
</evidence>
<keyword evidence="1" id="KW-0472">Membrane</keyword>
<dbReference type="Proteomes" id="UP000177043">
    <property type="component" value="Unassembled WGS sequence"/>
</dbReference>
<evidence type="ECO:0000313" key="2">
    <source>
        <dbReference type="EMBL" id="OHA58921.1"/>
    </source>
</evidence>
<evidence type="ECO:0000313" key="3">
    <source>
        <dbReference type="Proteomes" id="UP000177043"/>
    </source>
</evidence>
<sequence length="164" mass="18712">MTENISPLSAGPSDILLAWQDFEYSPTEKTSDWFWVVGLVGLTSVIIAFIFKNFLFAIVLLISTFTLMLFGAREPEMVNFEITKRGLKAKNNLYPFNSLESFAVRDHETPHKLMIESSRLFLPHIVMPLGDTDPEKVRAILSRFLPEVPFEESLIDELAERLGF</sequence>
<keyword evidence="1" id="KW-1133">Transmembrane helix</keyword>
<dbReference type="EMBL" id="MHTJ01000002">
    <property type="protein sequence ID" value="OHA58921.1"/>
    <property type="molecule type" value="Genomic_DNA"/>
</dbReference>
<proteinExistence type="predicted"/>
<accession>A0A1G2QG23</accession>
<evidence type="ECO:0000256" key="1">
    <source>
        <dbReference type="SAM" id="Phobius"/>
    </source>
</evidence>
<gene>
    <name evidence="2" type="ORF">A2571_00895</name>
</gene>
<protein>
    <recommendedName>
        <fullName evidence="4">DUF5673 domain-containing protein</fullName>
    </recommendedName>
</protein>
<name>A0A1G2QG23_9BACT</name>
<comment type="caution">
    <text evidence="2">The sequence shown here is derived from an EMBL/GenBank/DDBJ whole genome shotgun (WGS) entry which is preliminary data.</text>
</comment>
<feature type="transmembrane region" description="Helical" evidence="1">
    <location>
        <begin position="55"/>
        <end position="72"/>
    </location>
</feature>
<dbReference type="STRING" id="1802438.A2571_00895"/>
<keyword evidence="1" id="KW-0812">Transmembrane</keyword>